<gene>
    <name evidence="2" type="ORF">M406DRAFT_321077</name>
</gene>
<feature type="signal peptide" evidence="1">
    <location>
        <begin position="1"/>
        <end position="20"/>
    </location>
</feature>
<dbReference type="RefSeq" id="XP_040779908.1">
    <property type="nucleotide sequence ID" value="XM_040919469.1"/>
</dbReference>
<evidence type="ECO:0000313" key="3">
    <source>
        <dbReference type="Proteomes" id="UP000803844"/>
    </source>
</evidence>
<comment type="caution">
    <text evidence="2">The sequence shown here is derived from an EMBL/GenBank/DDBJ whole genome shotgun (WGS) entry which is preliminary data.</text>
</comment>
<feature type="chain" id="PRO_5040117965" evidence="1">
    <location>
        <begin position="21"/>
        <end position="191"/>
    </location>
</feature>
<name>A0A9P5CST1_CRYP1</name>
<sequence>MAAFDASTAALVVLPRPVAAVDVAPGVPEVVVVPAGAAVDVDAGAEVAAPLNRVDGAVADVVAGVVDVAGLAPNKLGAAAVLVGALVAGADEAAAAGVVAENREGFEAGAELPLAGVEPSVGNRVEEDGAVLAAVLVAGAIVAAGLVPKRGGVLVLAVGSAGLAADAVPPKRFELDEVPPVEAPNRLPAGF</sequence>
<dbReference type="EMBL" id="MU032345">
    <property type="protein sequence ID" value="KAF3768947.1"/>
    <property type="molecule type" value="Genomic_DNA"/>
</dbReference>
<proteinExistence type="predicted"/>
<accession>A0A9P5CST1</accession>
<evidence type="ECO:0000256" key="1">
    <source>
        <dbReference type="SAM" id="SignalP"/>
    </source>
</evidence>
<keyword evidence="3" id="KW-1185">Reference proteome</keyword>
<dbReference type="AlphaFoldDB" id="A0A9P5CST1"/>
<dbReference type="GeneID" id="63836598"/>
<reference evidence="2" key="1">
    <citation type="journal article" date="2020" name="Phytopathology">
        <title>Genome sequence of the chestnut blight fungus Cryphonectria parasitica EP155: A fundamental resource for an archetypical invasive plant pathogen.</title>
        <authorList>
            <person name="Crouch J.A."/>
            <person name="Dawe A."/>
            <person name="Aerts A."/>
            <person name="Barry K."/>
            <person name="Churchill A.C.L."/>
            <person name="Grimwood J."/>
            <person name="Hillman B."/>
            <person name="Milgroom M.G."/>
            <person name="Pangilinan J."/>
            <person name="Smith M."/>
            <person name="Salamov A."/>
            <person name="Schmutz J."/>
            <person name="Yadav J."/>
            <person name="Grigoriev I.V."/>
            <person name="Nuss D."/>
        </authorList>
    </citation>
    <scope>NUCLEOTIDE SEQUENCE</scope>
    <source>
        <strain evidence="2">EP155</strain>
    </source>
</reference>
<protein>
    <submittedName>
        <fullName evidence="2">Uncharacterized protein</fullName>
    </submittedName>
</protein>
<organism evidence="2 3">
    <name type="scientific">Cryphonectria parasitica (strain ATCC 38755 / EP155)</name>
    <dbReference type="NCBI Taxonomy" id="660469"/>
    <lineage>
        <taxon>Eukaryota</taxon>
        <taxon>Fungi</taxon>
        <taxon>Dikarya</taxon>
        <taxon>Ascomycota</taxon>
        <taxon>Pezizomycotina</taxon>
        <taxon>Sordariomycetes</taxon>
        <taxon>Sordariomycetidae</taxon>
        <taxon>Diaporthales</taxon>
        <taxon>Cryphonectriaceae</taxon>
        <taxon>Cryphonectria-Endothia species complex</taxon>
        <taxon>Cryphonectria</taxon>
    </lineage>
</organism>
<keyword evidence="1" id="KW-0732">Signal</keyword>
<evidence type="ECO:0000313" key="2">
    <source>
        <dbReference type="EMBL" id="KAF3768947.1"/>
    </source>
</evidence>
<dbReference type="Proteomes" id="UP000803844">
    <property type="component" value="Unassembled WGS sequence"/>
</dbReference>